<keyword evidence="2" id="KW-1185">Reference proteome</keyword>
<protein>
    <submittedName>
        <fullName evidence="1">Uncharacterized protein</fullName>
    </submittedName>
</protein>
<proteinExistence type="predicted"/>
<accession>A0ABD0KUN9</accession>
<dbReference type="EMBL" id="JACVVK020000125">
    <property type="protein sequence ID" value="KAK7490540.1"/>
    <property type="molecule type" value="Genomic_DNA"/>
</dbReference>
<name>A0ABD0KUN9_9CAEN</name>
<comment type="caution">
    <text evidence="1">The sequence shown here is derived from an EMBL/GenBank/DDBJ whole genome shotgun (WGS) entry which is preliminary data.</text>
</comment>
<evidence type="ECO:0000313" key="1">
    <source>
        <dbReference type="EMBL" id="KAK7490540.1"/>
    </source>
</evidence>
<dbReference type="AlphaFoldDB" id="A0ABD0KUN9"/>
<dbReference type="Proteomes" id="UP001519460">
    <property type="component" value="Unassembled WGS sequence"/>
</dbReference>
<organism evidence="1 2">
    <name type="scientific">Batillaria attramentaria</name>
    <dbReference type="NCBI Taxonomy" id="370345"/>
    <lineage>
        <taxon>Eukaryota</taxon>
        <taxon>Metazoa</taxon>
        <taxon>Spiralia</taxon>
        <taxon>Lophotrochozoa</taxon>
        <taxon>Mollusca</taxon>
        <taxon>Gastropoda</taxon>
        <taxon>Caenogastropoda</taxon>
        <taxon>Sorbeoconcha</taxon>
        <taxon>Cerithioidea</taxon>
        <taxon>Batillariidae</taxon>
        <taxon>Batillaria</taxon>
    </lineage>
</organism>
<evidence type="ECO:0000313" key="2">
    <source>
        <dbReference type="Proteomes" id="UP001519460"/>
    </source>
</evidence>
<reference evidence="1 2" key="1">
    <citation type="journal article" date="2023" name="Sci. Data">
        <title>Genome assembly of the Korean intertidal mud-creeper Batillaria attramentaria.</title>
        <authorList>
            <person name="Patra A.K."/>
            <person name="Ho P.T."/>
            <person name="Jun S."/>
            <person name="Lee S.J."/>
            <person name="Kim Y."/>
            <person name="Won Y.J."/>
        </authorList>
    </citation>
    <scope>NUCLEOTIDE SEQUENCE [LARGE SCALE GENOMIC DNA]</scope>
    <source>
        <strain evidence="1">Wonlab-2016</strain>
    </source>
</reference>
<gene>
    <name evidence="1" type="ORF">BaRGS_00018143</name>
</gene>
<sequence>MSKPVDGLGPIFWNLLNLSVITQTITSLSYSNYPPTNFQRHISTLGPSVADFNFHLAILITEPLPLPIVPLDFRRHNQIEAAHARKAVQMCTRILSEYICENARYAEEILLTLVALRVCTYTSGLFT</sequence>